<protein>
    <submittedName>
        <fullName evidence="6">Unannotated protein</fullName>
    </submittedName>
</protein>
<dbReference type="PROSITE" id="PS00092">
    <property type="entry name" value="N6_MTASE"/>
    <property type="match status" value="1"/>
</dbReference>
<accession>A0A6J7AZ24</accession>
<dbReference type="EMBL" id="CAEZYI010000041">
    <property type="protein sequence ID" value="CAB4722158.1"/>
    <property type="molecule type" value="Genomic_DNA"/>
</dbReference>
<dbReference type="PANTHER" id="PTHR13370:SF3">
    <property type="entry name" value="TRNA (GUANINE(10)-N2)-METHYLTRANSFERASE HOMOLOG"/>
    <property type="match status" value="1"/>
</dbReference>
<dbReference type="GO" id="GO:0008170">
    <property type="term" value="F:N-methyltransferase activity"/>
    <property type="evidence" value="ECO:0007669"/>
    <property type="project" value="InterPro"/>
</dbReference>
<dbReference type="InterPro" id="IPR002052">
    <property type="entry name" value="DNA_methylase_N6_adenine_CS"/>
</dbReference>
<evidence type="ECO:0000313" key="6">
    <source>
        <dbReference type="EMBL" id="CAB4838222.1"/>
    </source>
</evidence>
<reference evidence="6" key="1">
    <citation type="submission" date="2020-05" db="EMBL/GenBank/DDBJ databases">
        <authorList>
            <person name="Chiriac C."/>
            <person name="Salcher M."/>
            <person name="Ghai R."/>
            <person name="Kavagutti S V."/>
        </authorList>
    </citation>
    <scope>NUCLEOTIDE SEQUENCE</scope>
</reference>
<keyword evidence="3" id="KW-0808">Transferase</keyword>
<feature type="domain" description="DNA methylase N-4/N-6" evidence="4">
    <location>
        <begin position="19"/>
        <end position="292"/>
    </location>
</feature>
<keyword evidence="2" id="KW-0489">Methyltransferase</keyword>
<dbReference type="EMBL" id="CAFARE010000007">
    <property type="protein sequence ID" value="CAB4838222.1"/>
    <property type="molecule type" value="Genomic_DNA"/>
</dbReference>
<evidence type="ECO:0000256" key="1">
    <source>
        <dbReference type="ARBA" id="ARBA00006594"/>
    </source>
</evidence>
<evidence type="ECO:0000313" key="5">
    <source>
        <dbReference type="EMBL" id="CAB4722158.1"/>
    </source>
</evidence>
<evidence type="ECO:0000256" key="2">
    <source>
        <dbReference type="ARBA" id="ARBA00022603"/>
    </source>
</evidence>
<dbReference type="GO" id="GO:0005737">
    <property type="term" value="C:cytoplasm"/>
    <property type="evidence" value="ECO:0007669"/>
    <property type="project" value="TreeGrafter"/>
</dbReference>
<dbReference type="GO" id="GO:0003677">
    <property type="term" value="F:DNA binding"/>
    <property type="evidence" value="ECO:0007669"/>
    <property type="project" value="InterPro"/>
</dbReference>
<organism evidence="6">
    <name type="scientific">freshwater metagenome</name>
    <dbReference type="NCBI Taxonomy" id="449393"/>
    <lineage>
        <taxon>unclassified sequences</taxon>
        <taxon>metagenomes</taxon>
        <taxon>ecological metagenomes</taxon>
    </lineage>
</organism>
<dbReference type="GO" id="GO:0032259">
    <property type="term" value="P:methylation"/>
    <property type="evidence" value="ECO:0007669"/>
    <property type="project" value="UniProtKB-KW"/>
</dbReference>
<dbReference type="InterPro" id="IPR002941">
    <property type="entry name" value="DNA_methylase_N4/N6"/>
</dbReference>
<sequence>MIANADCRDALKTLEADSVDLVIADPPYNYEFVGREWDHEEIQRRLSRVKDKANSTIIKNVPYGSGLAGGKRDAKWYLRNQQNAIDYEAWTKSWADELFRVCKPGAYVAIFNATRFLARVQIAFEDAGFYPRDVIVMEKQGGLPRGLNAVGKLSKEGDPNAELWTGYHSALRNAWEGVVLLQKPLTDNYLTTLKEYGTGLMKAVNEDGTFKTNIFNKITKREVWPEGAQELHATPKPIAWIDWLVELLCPPQPESIVLDPFFGTGTTGISAEKFGVKWIGIDLVPEYVAFAKQRILSEPLN</sequence>
<dbReference type="InterPro" id="IPR029063">
    <property type="entry name" value="SAM-dependent_MTases_sf"/>
</dbReference>
<evidence type="ECO:0000256" key="3">
    <source>
        <dbReference type="ARBA" id="ARBA00022679"/>
    </source>
</evidence>
<dbReference type="PANTHER" id="PTHR13370">
    <property type="entry name" value="RNA METHYLASE-RELATED"/>
    <property type="match status" value="1"/>
</dbReference>
<comment type="similarity">
    <text evidence="1">Belongs to the N(4)/N(6)-methyltransferase family.</text>
</comment>
<dbReference type="Pfam" id="PF01555">
    <property type="entry name" value="N6_N4_Mtase"/>
    <property type="match status" value="1"/>
</dbReference>
<name>A0A6J7AZ24_9ZZZZ</name>
<dbReference type="AlphaFoldDB" id="A0A6J7AZ24"/>
<gene>
    <name evidence="5" type="ORF">UFOPK2662_00801</name>
    <name evidence="6" type="ORF">UFOPK3232_00345</name>
</gene>
<dbReference type="PRINTS" id="PR00508">
    <property type="entry name" value="S21N4MTFRASE"/>
</dbReference>
<proteinExistence type="inferred from homology"/>
<dbReference type="SUPFAM" id="SSF53335">
    <property type="entry name" value="S-adenosyl-L-methionine-dependent methyltransferases"/>
    <property type="match status" value="1"/>
</dbReference>
<evidence type="ECO:0000259" key="4">
    <source>
        <dbReference type="Pfam" id="PF01555"/>
    </source>
</evidence>
<dbReference type="InterPro" id="IPR001091">
    <property type="entry name" value="RM_Methyltransferase"/>
</dbReference>
<dbReference type="Gene3D" id="3.40.50.150">
    <property type="entry name" value="Vaccinia Virus protein VP39"/>
    <property type="match status" value="1"/>
</dbReference>